<reference evidence="5 7" key="1">
    <citation type="submission" date="2015-10" db="EMBL/GenBank/DDBJ databases">
        <title>The cercosporin biosynthetic gene cluster was horizontally transferred to several fungal lineages and shown to be expanded in Cercospora beticola based on microsynteny with recipient genomes.</title>
        <authorList>
            <person name="De Jonge R."/>
            <person name="Ebert M.K."/>
            <person name="Suttle J.C."/>
            <person name="Jurick Ii W.M."/>
            <person name="Secor G.A."/>
            <person name="Thomma B.P."/>
            <person name="Van De Peer Y."/>
            <person name="Bolton M.D."/>
        </authorList>
    </citation>
    <scope>NUCLEOTIDE SEQUENCE [LARGE SCALE GENOMIC DNA]</scope>
    <source>
        <strain evidence="5 7">09-40</strain>
    </source>
</reference>
<protein>
    <recommendedName>
        <fullName evidence="9">Acyl-coenzyme A thioesterase 8</fullName>
    </recommendedName>
</protein>
<evidence type="ECO:0000259" key="3">
    <source>
        <dbReference type="Pfam" id="PF13622"/>
    </source>
</evidence>
<evidence type="ECO:0000313" key="5">
    <source>
        <dbReference type="EMBL" id="PIB02658.1"/>
    </source>
</evidence>
<gene>
    <name evidence="5" type="ORF">CB0940_01816</name>
    <name evidence="6" type="ORF">RHO25_001876</name>
</gene>
<dbReference type="Gene3D" id="2.40.160.210">
    <property type="entry name" value="Acyl-CoA thioesterase, double hotdog domain"/>
    <property type="match status" value="1"/>
</dbReference>
<proteinExistence type="inferred from homology"/>
<name>A0A2G5ICU9_CERBT</name>
<dbReference type="InterPro" id="IPR003703">
    <property type="entry name" value="Acyl_CoA_thio"/>
</dbReference>
<dbReference type="GO" id="GO:0005782">
    <property type="term" value="C:peroxisomal matrix"/>
    <property type="evidence" value="ECO:0007669"/>
    <property type="project" value="UniProtKB-SubCell"/>
</dbReference>
<organism evidence="5 7">
    <name type="scientific">Cercospora beticola</name>
    <name type="common">Sugarbeet leaf spot fungus</name>
    <dbReference type="NCBI Taxonomy" id="122368"/>
    <lineage>
        <taxon>Eukaryota</taxon>
        <taxon>Fungi</taxon>
        <taxon>Dikarya</taxon>
        <taxon>Ascomycota</taxon>
        <taxon>Pezizomycotina</taxon>
        <taxon>Dothideomycetes</taxon>
        <taxon>Dothideomycetidae</taxon>
        <taxon>Mycosphaerellales</taxon>
        <taxon>Mycosphaerellaceae</taxon>
        <taxon>Cercospora</taxon>
    </lineage>
</organism>
<dbReference type="EMBL" id="CP134184">
    <property type="protein sequence ID" value="WPA97267.1"/>
    <property type="molecule type" value="Genomic_DNA"/>
</dbReference>
<dbReference type="CDD" id="cd03445">
    <property type="entry name" value="Thioesterase_II_repeat2"/>
    <property type="match status" value="1"/>
</dbReference>
<dbReference type="InterPro" id="IPR049450">
    <property type="entry name" value="ACOT8-like_C"/>
</dbReference>
<evidence type="ECO:0008006" key="9">
    <source>
        <dbReference type="Google" id="ProtNLM"/>
    </source>
</evidence>
<dbReference type="InterPro" id="IPR049449">
    <property type="entry name" value="TesB_ACOT8-like_N"/>
</dbReference>
<evidence type="ECO:0000313" key="6">
    <source>
        <dbReference type="EMBL" id="WPA97267.1"/>
    </source>
</evidence>
<evidence type="ECO:0000313" key="8">
    <source>
        <dbReference type="Proteomes" id="UP001302367"/>
    </source>
</evidence>
<dbReference type="Pfam" id="PF20789">
    <property type="entry name" value="4HBT_3C"/>
    <property type="match status" value="1"/>
</dbReference>
<accession>A0A2G5ICU9</accession>
<dbReference type="Proteomes" id="UP000230605">
    <property type="component" value="Chromosome 1"/>
</dbReference>
<dbReference type="SUPFAM" id="SSF54637">
    <property type="entry name" value="Thioesterase/thiol ester dehydrase-isomerase"/>
    <property type="match status" value="2"/>
</dbReference>
<dbReference type="GO" id="GO:0047617">
    <property type="term" value="F:fatty acyl-CoA hydrolase activity"/>
    <property type="evidence" value="ECO:0007669"/>
    <property type="project" value="InterPro"/>
</dbReference>
<feature type="domain" description="Acyl-CoA thioesterase-like C-terminal" evidence="4">
    <location>
        <begin position="205"/>
        <end position="314"/>
    </location>
</feature>
<dbReference type="OrthoDB" id="68328at2759"/>
<evidence type="ECO:0000259" key="4">
    <source>
        <dbReference type="Pfam" id="PF20789"/>
    </source>
</evidence>
<dbReference type="AlphaFoldDB" id="A0A2G5ICU9"/>
<evidence type="ECO:0000256" key="1">
    <source>
        <dbReference type="ARBA" id="ARBA00006538"/>
    </source>
</evidence>
<dbReference type="CDD" id="cd03444">
    <property type="entry name" value="Thioesterase_II_repeat1"/>
    <property type="match status" value="1"/>
</dbReference>
<dbReference type="InterPro" id="IPR042171">
    <property type="entry name" value="Acyl-CoA_hotdog"/>
</dbReference>
<dbReference type="Pfam" id="PF13622">
    <property type="entry name" value="4HBT_3"/>
    <property type="match status" value="1"/>
</dbReference>
<dbReference type="EMBL" id="LKMD01000100">
    <property type="protein sequence ID" value="PIB02658.1"/>
    <property type="molecule type" value="Genomic_DNA"/>
</dbReference>
<comment type="similarity">
    <text evidence="1">Belongs to the C/M/P thioester hydrolase family.</text>
</comment>
<keyword evidence="2" id="KW-0378">Hydrolase</keyword>
<dbReference type="InterPro" id="IPR029069">
    <property type="entry name" value="HotDog_dom_sf"/>
</dbReference>
<reference evidence="6 8" key="2">
    <citation type="submission" date="2023-09" db="EMBL/GenBank/DDBJ databases">
        <title>Complete-Gapless Cercospora beticola genome.</title>
        <authorList>
            <person name="Wyatt N.A."/>
            <person name="Spanner R.E."/>
            <person name="Bolton M.D."/>
        </authorList>
    </citation>
    <scope>NUCLEOTIDE SEQUENCE [LARGE SCALE GENOMIC DNA]</scope>
    <source>
        <strain evidence="6">Cb09-40</strain>
    </source>
</reference>
<feature type="domain" description="Acyl-CoA thioesterase-like N-terminal HotDog" evidence="3">
    <location>
        <begin position="42"/>
        <end position="125"/>
    </location>
</feature>
<sequence length="326" mass="36349">MSGGAKDSSRRVFRSTPPKVGLEQGLELEEIGTDTYQNRQLPWTWPGSQVVPGGILAALATNAAYNTLTSDFAIDMLQIQFLAGPSPKAPMQLQVQRLNDGGRFATRLITTTQAGKTISHVTCSFVRAAAFGGPSISHSPQRATSDNISEITLDDLDEGRHDEGPWLRYQRLSLTNDRMGYDPEKSLPEHLVHTFAAKVFPEVQVSDKRMHALGIIALSDFHVLNCPAIVHHLQLGQPALGDVDRTSRTPDFDRYTSLNHSIYFHRHEGFRADELKYIEARSPWSGKRRGFVETRIFDGRGEGELIATCTQETYYVLKEGILKEKL</sequence>
<keyword evidence="8" id="KW-1185">Reference proteome</keyword>
<evidence type="ECO:0000313" key="7">
    <source>
        <dbReference type="Proteomes" id="UP000230605"/>
    </source>
</evidence>
<dbReference type="GO" id="GO:0009062">
    <property type="term" value="P:fatty acid catabolic process"/>
    <property type="evidence" value="ECO:0007669"/>
    <property type="project" value="TreeGrafter"/>
</dbReference>
<dbReference type="GO" id="GO:0006637">
    <property type="term" value="P:acyl-CoA metabolic process"/>
    <property type="evidence" value="ECO:0007669"/>
    <property type="project" value="InterPro"/>
</dbReference>
<dbReference type="PANTHER" id="PTHR11066:SF34">
    <property type="entry name" value="ACYL-COENZYME A THIOESTERASE 8"/>
    <property type="match status" value="1"/>
</dbReference>
<evidence type="ECO:0000256" key="2">
    <source>
        <dbReference type="ARBA" id="ARBA00022801"/>
    </source>
</evidence>
<dbReference type="PANTHER" id="PTHR11066">
    <property type="entry name" value="ACYL-COA THIOESTERASE"/>
    <property type="match status" value="1"/>
</dbReference>
<dbReference type="Proteomes" id="UP001302367">
    <property type="component" value="Chromosome 1"/>
</dbReference>